<evidence type="ECO:0000256" key="7">
    <source>
        <dbReference type="SAM" id="Phobius"/>
    </source>
</evidence>
<organism evidence="10 11">
    <name type="scientific">SAR86 cluster bacterium SAR86B</name>
    <dbReference type="NCBI Taxonomy" id="1123867"/>
    <lineage>
        <taxon>Bacteria</taxon>
        <taxon>Pseudomonadati</taxon>
        <taxon>Pseudomonadota</taxon>
        <taxon>Gammaproteobacteria</taxon>
        <taxon>SAR86 cluster</taxon>
    </lineage>
</organism>
<keyword evidence="5 7" id="KW-1133">Transmembrane helix</keyword>
<gene>
    <name evidence="10" type="ORF">NT02SARS_1745</name>
</gene>
<evidence type="ECO:0000259" key="8">
    <source>
        <dbReference type="Pfam" id="PF01478"/>
    </source>
</evidence>
<evidence type="ECO:0000256" key="3">
    <source>
        <dbReference type="ARBA" id="ARBA00022475"/>
    </source>
</evidence>
<feature type="transmembrane region" description="Helical" evidence="7">
    <location>
        <begin position="239"/>
        <end position="258"/>
    </location>
</feature>
<keyword evidence="6 7" id="KW-0472">Membrane</keyword>
<feature type="transmembrane region" description="Helical" evidence="7">
    <location>
        <begin position="199"/>
        <end position="227"/>
    </location>
</feature>
<evidence type="ECO:0000259" key="9">
    <source>
        <dbReference type="Pfam" id="PF06750"/>
    </source>
</evidence>
<feature type="domain" description="Prepilin peptidase A24 N-terminal" evidence="9">
    <location>
        <begin position="14"/>
        <end position="94"/>
    </location>
</feature>
<reference evidence="10 11" key="1">
    <citation type="journal article" date="2012" name="ISME J.">
        <title>Genomic insights to SAR86, an abundant and uncultivated marine bacterial lineage.</title>
        <authorList>
            <person name="Dupont C.L."/>
            <person name="Rusch D.B."/>
            <person name="Yooseph S."/>
            <person name="Lombardo M.J."/>
            <person name="Richter R.A."/>
            <person name="Valas R."/>
            <person name="Novotny M."/>
            <person name="Yee-Greenbaum J."/>
            <person name="Selengut J.D."/>
            <person name="Haft D.H."/>
            <person name="Halpern A.L."/>
            <person name="Lasken R.S."/>
            <person name="Nealson K."/>
            <person name="Friedman R."/>
            <person name="Venter J.C."/>
        </authorList>
    </citation>
    <scope>NUCLEOTIDE SEQUENCE [LARGE SCALE GENOMIC DNA]</scope>
</reference>
<evidence type="ECO:0000256" key="6">
    <source>
        <dbReference type="ARBA" id="ARBA00023136"/>
    </source>
</evidence>
<keyword evidence="3" id="KW-1003">Cell membrane</keyword>
<name>J4KSR8_9GAMM</name>
<evidence type="ECO:0000313" key="10">
    <source>
        <dbReference type="EMBL" id="EJP73179.1"/>
    </source>
</evidence>
<dbReference type="PANTHER" id="PTHR30487">
    <property type="entry name" value="TYPE 4 PREPILIN-LIKE PROTEINS LEADER PEPTIDE-PROCESSING ENZYME"/>
    <property type="match status" value="1"/>
</dbReference>
<comment type="subcellular location">
    <subcellularLocation>
        <location evidence="1">Cell membrane</location>
        <topology evidence="1">Multi-pass membrane protein</topology>
    </subcellularLocation>
</comment>
<feature type="transmembrane region" description="Helical" evidence="7">
    <location>
        <begin position="6"/>
        <end position="25"/>
    </location>
</feature>
<dbReference type="EMBL" id="JH611179">
    <property type="protein sequence ID" value="EJP73179.1"/>
    <property type="molecule type" value="Genomic_DNA"/>
</dbReference>
<sequence length="267" mass="30728">MGFYEIILFSLLFLALGSFTSVLIYRLPLTENNRSLNLISPRSHCINCKNKISFINLLPILGFLLQRGICEHCGKKINLSYLIHEINHVIAGLIFLYLHSISYELLFSYFLFFVLYVMIMTDYEKFYLPFSFNICITAIGFISIYFTDLFYIKDYGVIASSQLMLSFYGFFIGFFLLWFINILYKLIKKKDGIGGGDILLLGGFGSIVGPLSLPSIILMGSLFTIFISFLDKDKFKEELPLGSGLILGFFLFQIFKFFELLPQWLVI</sequence>
<dbReference type="Proteomes" id="UP000010116">
    <property type="component" value="Unassembled WGS sequence"/>
</dbReference>
<dbReference type="InterPro" id="IPR050882">
    <property type="entry name" value="Prepilin_peptidase/N-MTase"/>
</dbReference>
<dbReference type="GO" id="GO:0005886">
    <property type="term" value="C:plasma membrane"/>
    <property type="evidence" value="ECO:0007669"/>
    <property type="project" value="UniProtKB-SubCell"/>
</dbReference>
<comment type="similarity">
    <text evidence="2">Belongs to the peptidase A24 family.</text>
</comment>
<keyword evidence="4 7" id="KW-0812">Transmembrane</keyword>
<dbReference type="Pfam" id="PF01478">
    <property type="entry name" value="Peptidase_A24"/>
    <property type="match status" value="1"/>
</dbReference>
<feature type="transmembrane region" description="Helical" evidence="7">
    <location>
        <begin position="126"/>
        <end position="147"/>
    </location>
</feature>
<evidence type="ECO:0000313" key="11">
    <source>
        <dbReference type="Proteomes" id="UP000010116"/>
    </source>
</evidence>
<feature type="transmembrane region" description="Helical" evidence="7">
    <location>
        <begin position="167"/>
        <end position="187"/>
    </location>
</feature>
<protein>
    <submittedName>
        <fullName evidence="10">Prepilin peptidase</fullName>
    </submittedName>
</protein>
<feature type="domain" description="Prepilin type IV endopeptidase peptidase" evidence="8">
    <location>
        <begin position="110"/>
        <end position="228"/>
    </location>
</feature>
<feature type="transmembrane region" description="Helical" evidence="7">
    <location>
        <begin position="89"/>
        <end position="119"/>
    </location>
</feature>
<evidence type="ECO:0000256" key="1">
    <source>
        <dbReference type="ARBA" id="ARBA00004651"/>
    </source>
</evidence>
<evidence type="ECO:0000256" key="4">
    <source>
        <dbReference type="ARBA" id="ARBA00022692"/>
    </source>
</evidence>
<evidence type="ECO:0000256" key="5">
    <source>
        <dbReference type="ARBA" id="ARBA00022989"/>
    </source>
</evidence>
<evidence type="ECO:0000256" key="2">
    <source>
        <dbReference type="ARBA" id="ARBA00005801"/>
    </source>
</evidence>
<dbReference type="PANTHER" id="PTHR30487:SF0">
    <property type="entry name" value="PREPILIN LEADER PEPTIDASE_N-METHYLTRANSFERASE-RELATED"/>
    <property type="match status" value="1"/>
</dbReference>
<dbReference type="GO" id="GO:0006465">
    <property type="term" value="P:signal peptide processing"/>
    <property type="evidence" value="ECO:0007669"/>
    <property type="project" value="TreeGrafter"/>
</dbReference>
<dbReference type="InterPro" id="IPR010627">
    <property type="entry name" value="Prepilin_pept_A24_N"/>
</dbReference>
<dbReference type="Pfam" id="PF06750">
    <property type="entry name" value="A24_N_bact"/>
    <property type="match status" value="1"/>
</dbReference>
<dbReference type="InterPro" id="IPR000045">
    <property type="entry name" value="Prepilin_IV_endopep_pep"/>
</dbReference>
<proteinExistence type="inferred from homology"/>
<dbReference type="GO" id="GO:0004190">
    <property type="term" value="F:aspartic-type endopeptidase activity"/>
    <property type="evidence" value="ECO:0007669"/>
    <property type="project" value="InterPro"/>
</dbReference>
<dbReference type="HOGENOM" id="CLU_057101_0_0_6"/>
<dbReference type="AlphaFoldDB" id="J4KSR8"/>
<accession>J4KSR8</accession>